<evidence type="ECO:0000256" key="3">
    <source>
        <dbReference type="ARBA" id="ARBA00023155"/>
    </source>
</evidence>
<dbReference type="EMBL" id="PZQS01000003">
    <property type="protein sequence ID" value="PVD33224.1"/>
    <property type="molecule type" value="Genomic_DNA"/>
</dbReference>
<comment type="subcellular location">
    <subcellularLocation>
        <location evidence="6 7">Nucleus</location>
    </subcellularLocation>
</comment>
<sequence length="276" mass="31128">MMADYYVMMLGYDDPSIDSPPPPGITAPGDHVLHTLQRGVDDLCSLTNLQTVTYHSARVTPQLSLSSSHRLAAAASPLLPLPNPFTFLSTMRGKPRRGMLRRAVFSDAQRKGLEKMFQRQKYISKPDRKKLAAKLGLKDSQVKIWFQNRRMKWRNSKERELLSSGGSREATLPNKGNPNPDLSDVKDKEEVKEDMEEEDEEMTQQKSKVELRVVEEEWSPVASPGSSSAPSSPINLMQHPQQQHQHQLLHLHHLDQHHLLAASPSDVDSDEEITVS</sequence>
<dbReference type="InterPro" id="IPR051662">
    <property type="entry name" value="H2.0_Homeobox_NeuralPatt"/>
</dbReference>
<evidence type="ECO:0000256" key="4">
    <source>
        <dbReference type="ARBA" id="ARBA00023242"/>
    </source>
</evidence>
<feature type="compositionally biased region" description="Acidic residues" evidence="8">
    <location>
        <begin position="192"/>
        <end position="202"/>
    </location>
</feature>
<dbReference type="GO" id="GO:0005634">
    <property type="term" value="C:nucleus"/>
    <property type="evidence" value="ECO:0007669"/>
    <property type="project" value="UniProtKB-SubCell"/>
</dbReference>
<keyword evidence="1" id="KW-0217">Developmental protein</keyword>
<dbReference type="PROSITE" id="PS00027">
    <property type="entry name" value="HOMEOBOX_1"/>
    <property type="match status" value="1"/>
</dbReference>
<feature type="domain" description="Homeobox" evidence="9">
    <location>
        <begin position="96"/>
        <end position="156"/>
    </location>
</feature>
<evidence type="ECO:0000256" key="5">
    <source>
        <dbReference type="ARBA" id="ARBA00038504"/>
    </source>
</evidence>
<dbReference type="AlphaFoldDB" id="A0A2T7PII6"/>
<dbReference type="InterPro" id="IPR017970">
    <property type="entry name" value="Homeobox_CS"/>
</dbReference>
<keyword evidence="11" id="KW-1185">Reference proteome</keyword>
<accession>A0A2T7PII6</accession>
<dbReference type="CDD" id="cd00086">
    <property type="entry name" value="homeodomain"/>
    <property type="match status" value="1"/>
</dbReference>
<feature type="DNA-binding region" description="Homeobox" evidence="6">
    <location>
        <begin position="98"/>
        <end position="157"/>
    </location>
</feature>
<dbReference type="InterPro" id="IPR001356">
    <property type="entry name" value="HD"/>
</dbReference>
<protein>
    <recommendedName>
        <fullName evidence="9">Homeobox domain-containing protein</fullName>
    </recommendedName>
</protein>
<dbReference type="PRINTS" id="PR00024">
    <property type="entry name" value="HOMEOBOX"/>
</dbReference>
<feature type="compositionally biased region" description="Acidic residues" evidence="8">
    <location>
        <begin position="267"/>
        <end position="276"/>
    </location>
</feature>
<evidence type="ECO:0000256" key="6">
    <source>
        <dbReference type="PROSITE-ProRule" id="PRU00108"/>
    </source>
</evidence>
<dbReference type="SMART" id="SM00389">
    <property type="entry name" value="HOX"/>
    <property type="match status" value="1"/>
</dbReference>
<dbReference type="InterPro" id="IPR009057">
    <property type="entry name" value="Homeodomain-like_sf"/>
</dbReference>
<name>A0A2T7PII6_POMCA</name>
<evidence type="ECO:0000313" key="11">
    <source>
        <dbReference type="Proteomes" id="UP000245119"/>
    </source>
</evidence>
<proteinExistence type="inferred from homology"/>
<comment type="caution">
    <text evidence="10">The sequence shown here is derived from an EMBL/GenBank/DDBJ whole genome shotgun (WGS) entry which is preliminary data.</text>
</comment>
<dbReference type="Gene3D" id="1.10.10.60">
    <property type="entry name" value="Homeodomain-like"/>
    <property type="match status" value="1"/>
</dbReference>
<dbReference type="InterPro" id="IPR020479">
    <property type="entry name" value="HD_metazoa"/>
</dbReference>
<comment type="similarity">
    <text evidence="5">Belongs to the H2.0 homeobox family.</text>
</comment>
<dbReference type="PRINTS" id="PR00031">
    <property type="entry name" value="HTHREPRESSR"/>
</dbReference>
<evidence type="ECO:0000256" key="8">
    <source>
        <dbReference type="SAM" id="MobiDB-lite"/>
    </source>
</evidence>
<evidence type="ECO:0000259" key="9">
    <source>
        <dbReference type="PROSITE" id="PS50071"/>
    </source>
</evidence>
<dbReference type="PANTHER" id="PTHR24331:SF0">
    <property type="entry name" value="DBX"/>
    <property type="match status" value="1"/>
</dbReference>
<gene>
    <name evidence="10" type="ORF">C0Q70_04475</name>
</gene>
<dbReference type="PROSITE" id="PS50071">
    <property type="entry name" value="HOMEOBOX_2"/>
    <property type="match status" value="1"/>
</dbReference>
<organism evidence="10 11">
    <name type="scientific">Pomacea canaliculata</name>
    <name type="common">Golden apple snail</name>
    <dbReference type="NCBI Taxonomy" id="400727"/>
    <lineage>
        <taxon>Eukaryota</taxon>
        <taxon>Metazoa</taxon>
        <taxon>Spiralia</taxon>
        <taxon>Lophotrochozoa</taxon>
        <taxon>Mollusca</taxon>
        <taxon>Gastropoda</taxon>
        <taxon>Caenogastropoda</taxon>
        <taxon>Architaenioglossa</taxon>
        <taxon>Ampullarioidea</taxon>
        <taxon>Ampullariidae</taxon>
        <taxon>Pomacea</taxon>
    </lineage>
</organism>
<dbReference type="SUPFAM" id="SSF46689">
    <property type="entry name" value="Homeodomain-like"/>
    <property type="match status" value="1"/>
</dbReference>
<keyword evidence="4 6" id="KW-0539">Nucleus</keyword>
<keyword evidence="3 6" id="KW-0371">Homeobox</keyword>
<dbReference type="GO" id="GO:0000981">
    <property type="term" value="F:DNA-binding transcription factor activity, RNA polymerase II-specific"/>
    <property type="evidence" value="ECO:0007669"/>
    <property type="project" value="InterPro"/>
</dbReference>
<feature type="compositionally biased region" description="Low complexity" evidence="8">
    <location>
        <begin position="219"/>
        <end position="248"/>
    </location>
</feature>
<dbReference type="Proteomes" id="UP000245119">
    <property type="component" value="Linkage Group LG3"/>
</dbReference>
<evidence type="ECO:0000256" key="7">
    <source>
        <dbReference type="RuleBase" id="RU000682"/>
    </source>
</evidence>
<reference evidence="10 11" key="1">
    <citation type="submission" date="2018-04" db="EMBL/GenBank/DDBJ databases">
        <title>The genome of golden apple snail Pomacea canaliculata provides insight into stress tolerance and invasive adaptation.</title>
        <authorList>
            <person name="Liu C."/>
            <person name="Liu B."/>
            <person name="Ren Y."/>
            <person name="Zhang Y."/>
            <person name="Wang H."/>
            <person name="Li S."/>
            <person name="Jiang F."/>
            <person name="Yin L."/>
            <person name="Zhang G."/>
            <person name="Qian W."/>
            <person name="Fan W."/>
        </authorList>
    </citation>
    <scope>NUCLEOTIDE SEQUENCE [LARGE SCALE GENOMIC DNA]</scope>
    <source>
        <strain evidence="10">SZHN2017</strain>
        <tissue evidence="10">Muscle</tissue>
    </source>
</reference>
<feature type="region of interest" description="Disordered" evidence="8">
    <location>
        <begin position="156"/>
        <end position="276"/>
    </location>
</feature>
<keyword evidence="2 6" id="KW-0238">DNA-binding</keyword>
<dbReference type="PANTHER" id="PTHR24331">
    <property type="entry name" value="DBX"/>
    <property type="match status" value="1"/>
</dbReference>
<dbReference type="GO" id="GO:0003677">
    <property type="term" value="F:DNA binding"/>
    <property type="evidence" value="ECO:0007669"/>
    <property type="project" value="UniProtKB-UniRule"/>
</dbReference>
<evidence type="ECO:0000256" key="1">
    <source>
        <dbReference type="ARBA" id="ARBA00022473"/>
    </source>
</evidence>
<dbReference type="Pfam" id="PF00046">
    <property type="entry name" value="Homeodomain"/>
    <property type="match status" value="1"/>
</dbReference>
<evidence type="ECO:0000313" key="10">
    <source>
        <dbReference type="EMBL" id="PVD33224.1"/>
    </source>
</evidence>
<dbReference type="InterPro" id="IPR000047">
    <property type="entry name" value="HTH_motif"/>
</dbReference>
<dbReference type="OrthoDB" id="6159439at2759"/>
<evidence type="ECO:0000256" key="2">
    <source>
        <dbReference type="ARBA" id="ARBA00023125"/>
    </source>
</evidence>
<dbReference type="FunFam" id="1.10.10.60:FF:000177">
    <property type="entry name" value="Homeobox protein DBX1"/>
    <property type="match status" value="1"/>
</dbReference>